<comment type="caution">
    <text evidence="2">The sequence shown here is derived from an EMBL/GenBank/DDBJ whole genome shotgun (WGS) entry which is preliminary data.</text>
</comment>
<name>A0A177E457_9BACT</name>
<gene>
    <name evidence="2" type="ORF">TH606_10610</name>
</gene>
<organism evidence="2 3">
    <name type="scientific">Thermodesulfatator autotrophicus</name>
    <dbReference type="NCBI Taxonomy" id="1795632"/>
    <lineage>
        <taxon>Bacteria</taxon>
        <taxon>Pseudomonadati</taxon>
        <taxon>Thermodesulfobacteriota</taxon>
        <taxon>Thermodesulfobacteria</taxon>
        <taxon>Thermodesulfobacteriales</taxon>
        <taxon>Thermodesulfatatoraceae</taxon>
        <taxon>Thermodesulfatator</taxon>
    </lineage>
</organism>
<feature type="transmembrane region" description="Helical" evidence="1">
    <location>
        <begin position="69"/>
        <end position="90"/>
    </location>
</feature>
<keyword evidence="1" id="KW-0812">Transmembrane</keyword>
<accession>A0A177E457</accession>
<dbReference type="EMBL" id="LSFI01000073">
    <property type="protein sequence ID" value="OAG26753.1"/>
    <property type="molecule type" value="Genomic_DNA"/>
</dbReference>
<keyword evidence="3" id="KW-1185">Reference proteome</keyword>
<evidence type="ECO:0000256" key="1">
    <source>
        <dbReference type="SAM" id="Phobius"/>
    </source>
</evidence>
<dbReference type="Proteomes" id="UP000076964">
    <property type="component" value="Unassembled WGS sequence"/>
</dbReference>
<proteinExistence type="predicted"/>
<evidence type="ECO:0000313" key="3">
    <source>
        <dbReference type="Proteomes" id="UP000076964"/>
    </source>
</evidence>
<protein>
    <submittedName>
        <fullName evidence="2">Uncharacterized protein</fullName>
    </submittedName>
</protein>
<reference evidence="2 3" key="1">
    <citation type="submission" date="2016-02" db="EMBL/GenBank/DDBJ databases">
        <title>Draft genome sequence of Thermodesulfatator sp. S606.</title>
        <authorList>
            <person name="Lai Q."/>
            <person name="Cao J."/>
            <person name="Dupont S."/>
            <person name="Shao Z."/>
            <person name="Jebbar M."/>
            <person name="Alain K."/>
        </authorList>
    </citation>
    <scope>NUCLEOTIDE SEQUENCE [LARGE SCALE GENOMIC DNA]</scope>
    <source>
        <strain evidence="2 3">S606</strain>
    </source>
</reference>
<dbReference type="OrthoDB" id="9799420at2"/>
<dbReference type="STRING" id="1795632.TH606_10610"/>
<dbReference type="AlphaFoldDB" id="A0A177E457"/>
<sequence>MRQGFLLIFILFLFSCAPPRPVSWTPELKPFSGAKGLVAYDISTPKGQFKGEAFFLSGSDFVYFEVPSFWGPVVFQGILAGQKLIILNFLANKAYVLEMRDILAQEDIPWGVLFLGVFPESWLKKATSFATKKGYRLDVKLSEKYKIQGYFSKLGILKKIEIKISKGTLKFIYEKDKTFLEIPRLRSKAQFFFRQKTLLDKKPKSPPVSIPPYFEMQIYSF</sequence>
<keyword evidence="1" id="KW-1133">Transmembrane helix</keyword>
<dbReference type="RefSeq" id="WP_068543861.1">
    <property type="nucleotide sequence ID" value="NZ_LSFI01000073.1"/>
</dbReference>
<dbReference type="PROSITE" id="PS51257">
    <property type="entry name" value="PROKAR_LIPOPROTEIN"/>
    <property type="match status" value="1"/>
</dbReference>
<keyword evidence="1" id="KW-0472">Membrane</keyword>
<evidence type="ECO:0000313" key="2">
    <source>
        <dbReference type="EMBL" id="OAG26753.1"/>
    </source>
</evidence>